<name>A0A830HGZ4_9CHLO</name>
<feature type="region of interest" description="Disordered" evidence="1">
    <location>
        <begin position="146"/>
        <end position="167"/>
    </location>
</feature>
<dbReference type="Proteomes" id="UP000660262">
    <property type="component" value="Unassembled WGS sequence"/>
</dbReference>
<evidence type="ECO:0000256" key="1">
    <source>
        <dbReference type="SAM" id="MobiDB-lite"/>
    </source>
</evidence>
<evidence type="ECO:0000313" key="3">
    <source>
        <dbReference type="Proteomes" id="UP000660262"/>
    </source>
</evidence>
<accession>A0A830HGZ4</accession>
<protein>
    <submittedName>
        <fullName evidence="2">Uncharacterized protein</fullName>
    </submittedName>
</protein>
<organism evidence="2 3">
    <name type="scientific">Pycnococcus provasolii</name>
    <dbReference type="NCBI Taxonomy" id="41880"/>
    <lineage>
        <taxon>Eukaryota</taxon>
        <taxon>Viridiplantae</taxon>
        <taxon>Chlorophyta</taxon>
        <taxon>Pseudoscourfieldiophyceae</taxon>
        <taxon>Pseudoscourfieldiales</taxon>
        <taxon>Pycnococcaceae</taxon>
        <taxon>Pycnococcus</taxon>
    </lineage>
</organism>
<gene>
    <name evidence="2" type="ORF">PPROV_000454200</name>
</gene>
<dbReference type="AlphaFoldDB" id="A0A830HGZ4"/>
<dbReference type="EMBL" id="BNJQ01000011">
    <property type="protein sequence ID" value="GHP05793.1"/>
    <property type="molecule type" value="Genomic_DNA"/>
</dbReference>
<feature type="compositionally biased region" description="Acidic residues" evidence="1">
    <location>
        <begin position="154"/>
        <end position="167"/>
    </location>
</feature>
<comment type="caution">
    <text evidence="2">The sequence shown here is derived from an EMBL/GenBank/DDBJ whole genome shotgun (WGS) entry which is preliminary data.</text>
</comment>
<sequence length="433" mass="46738">MSSPRSSFLETCAVIDDTLRTMHDTNWDEDCDVDVLTSAAVASVDELTVILPRIRRKPHRFASEAAPLVIRAVHVVGAPAVCKAATGFAEAYAEVARAAGSNVEAPTFAARVLAATRGEAYLDDDGVGRQLADVVADVALGDIVSTSKARHDGSEEDEEEDEEEEDEVARVGVALAACFTDVKARVQHLCECASILVDAARPMMPLSRTLMMRGISLCRTVADAEDATDHPEFLLDGPVRALVQALPVCARAGDVATASELHSALVQCTSIWPEGLPRLRVLVSLVPMAFEAATALVALARRELARAWDEQPSGDAPDDDAAGIARKLLELSLPSSHMLLGGSSSSSEVAGTCDMELWATAINILRFVWVRERSAATNRLGLRMEAAKEWILEIRRRISLECGGEVPINDVTYFSVEDALMRIEEEYKVSQNL</sequence>
<evidence type="ECO:0000313" key="2">
    <source>
        <dbReference type="EMBL" id="GHP05793.1"/>
    </source>
</evidence>
<reference evidence="2" key="1">
    <citation type="submission" date="2020-10" db="EMBL/GenBank/DDBJ databases">
        <title>Unveiling of a novel bifunctional photoreceptor, Dualchrome1, isolated from a cosmopolitan green alga.</title>
        <authorList>
            <person name="Suzuki S."/>
            <person name="Kawachi M."/>
        </authorList>
    </citation>
    <scope>NUCLEOTIDE SEQUENCE</scope>
    <source>
        <strain evidence="2">NIES 2893</strain>
    </source>
</reference>
<keyword evidence="3" id="KW-1185">Reference proteome</keyword>
<proteinExistence type="predicted"/>